<dbReference type="Proteomes" id="UP000254893">
    <property type="component" value="Unassembled WGS sequence"/>
</dbReference>
<dbReference type="AlphaFoldDB" id="A0A380CA79"/>
<name>A0A380CA79_SPHSI</name>
<reference evidence="1 2" key="1">
    <citation type="submission" date="2018-06" db="EMBL/GenBank/DDBJ databases">
        <authorList>
            <consortium name="Pathogen Informatics"/>
            <person name="Doyle S."/>
        </authorList>
    </citation>
    <scope>NUCLEOTIDE SEQUENCE [LARGE SCALE GENOMIC DNA]</scope>
    <source>
        <strain evidence="1 2">NCTC11388</strain>
    </source>
</reference>
<organism evidence="1 2">
    <name type="scientific">Sphingobacterium spiritivorum</name>
    <name type="common">Flavobacterium spiritivorum</name>
    <dbReference type="NCBI Taxonomy" id="258"/>
    <lineage>
        <taxon>Bacteria</taxon>
        <taxon>Pseudomonadati</taxon>
        <taxon>Bacteroidota</taxon>
        <taxon>Sphingobacteriia</taxon>
        <taxon>Sphingobacteriales</taxon>
        <taxon>Sphingobacteriaceae</taxon>
        <taxon>Sphingobacterium</taxon>
    </lineage>
</organism>
<protein>
    <submittedName>
        <fullName evidence="1">Uncharacterized protein</fullName>
    </submittedName>
</protein>
<dbReference type="EMBL" id="UGYW01000002">
    <property type="protein sequence ID" value="SUJ16269.1"/>
    <property type="molecule type" value="Genomic_DNA"/>
</dbReference>
<accession>A0A380CA79</accession>
<sequence>MQHNNKPVGLWSTEVLEQKADYLHDNTGFNKILYLYLK</sequence>
<evidence type="ECO:0000313" key="1">
    <source>
        <dbReference type="EMBL" id="SUJ16269.1"/>
    </source>
</evidence>
<evidence type="ECO:0000313" key="2">
    <source>
        <dbReference type="Proteomes" id="UP000254893"/>
    </source>
</evidence>
<gene>
    <name evidence="1" type="ORF">NCTC11388_02567</name>
</gene>
<proteinExistence type="predicted"/>